<dbReference type="Proteomes" id="UP000299102">
    <property type="component" value="Unassembled WGS sequence"/>
</dbReference>
<comment type="caution">
    <text evidence="1">The sequence shown here is derived from an EMBL/GenBank/DDBJ whole genome shotgun (WGS) entry which is preliminary data.</text>
</comment>
<protein>
    <submittedName>
        <fullName evidence="1">Uncharacterized protein</fullName>
    </submittedName>
</protein>
<evidence type="ECO:0000313" key="2">
    <source>
        <dbReference type="Proteomes" id="UP000299102"/>
    </source>
</evidence>
<gene>
    <name evidence="1" type="ORF">EVAR_100360_1</name>
</gene>
<dbReference type="EMBL" id="BGZK01002649">
    <property type="protein sequence ID" value="GBP95545.1"/>
    <property type="molecule type" value="Genomic_DNA"/>
</dbReference>
<dbReference type="AlphaFoldDB" id="A0A4C2A974"/>
<name>A0A4C2A974_EUMVA</name>
<sequence length="137" mass="15452">MNDFQGLMMEPKDVNYKVGYNMLIRYGVPASIIRFQRQTMKIAMVKVHFETIPTGSNLPRIRFYYGILMLPSSHPESPLAVWLPVDIAFACAHNTCTDTAAVELPASRRRLLGVRWQLCVVLEIVHSLGTGHRGTHA</sequence>
<keyword evidence="2" id="KW-1185">Reference proteome</keyword>
<evidence type="ECO:0000313" key="1">
    <source>
        <dbReference type="EMBL" id="GBP95545.1"/>
    </source>
</evidence>
<organism evidence="1 2">
    <name type="scientific">Eumeta variegata</name>
    <name type="common">Bagworm moth</name>
    <name type="synonym">Eumeta japonica</name>
    <dbReference type="NCBI Taxonomy" id="151549"/>
    <lineage>
        <taxon>Eukaryota</taxon>
        <taxon>Metazoa</taxon>
        <taxon>Ecdysozoa</taxon>
        <taxon>Arthropoda</taxon>
        <taxon>Hexapoda</taxon>
        <taxon>Insecta</taxon>
        <taxon>Pterygota</taxon>
        <taxon>Neoptera</taxon>
        <taxon>Endopterygota</taxon>
        <taxon>Lepidoptera</taxon>
        <taxon>Glossata</taxon>
        <taxon>Ditrysia</taxon>
        <taxon>Tineoidea</taxon>
        <taxon>Psychidae</taxon>
        <taxon>Oiketicinae</taxon>
        <taxon>Eumeta</taxon>
    </lineage>
</organism>
<proteinExistence type="predicted"/>
<reference evidence="1 2" key="1">
    <citation type="journal article" date="2019" name="Commun. Biol.">
        <title>The bagworm genome reveals a unique fibroin gene that provides high tensile strength.</title>
        <authorList>
            <person name="Kono N."/>
            <person name="Nakamura H."/>
            <person name="Ohtoshi R."/>
            <person name="Tomita M."/>
            <person name="Numata K."/>
            <person name="Arakawa K."/>
        </authorList>
    </citation>
    <scope>NUCLEOTIDE SEQUENCE [LARGE SCALE GENOMIC DNA]</scope>
</reference>
<accession>A0A4C2A974</accession>